<organism evidence="2 3">
    <name type="scientific">Paenibacillus oryzisoli</name>
    <dbReference type="NCBI Taxonomy" id="1850517"/>
    <lineage>
        <taxon>Bacteria</taxon>
        <taxon>Bacillati</taxon>
        <taxon>Bacillota</taxon>
        <taxon>Bacilli</taxon>
        <taxon>Bacillales</taxon>
        <taxon>Paenibacillaceae</taxon>
        <taxon>Paenibacillus</taxon>
    </lineage>
</organism>
<dbReference type="Proteomes" id="UP000078454">
    <property type="component" value="Unassembled WGS sequence"/>
</dbReference>
<proteinExistence type="predicted"/>
<protein>
    <submittedName>
        <fullName evidence="2">Uncharacterized protein</fullName>
    </submittedName>
</protein>
<gene>
    <name evidence="2" type="ORF">A8708_33200</name>
</gene>
<evidence type="ECO:0000313" key="3">
    <source>
        <dbReference type="Proteomes" id="UP000078454"/>
    </source>
</evidence>
<dbReference type="SUPFAM" id="SSF109998">
    <property type="entry name" value="Triger factor/SurA peptide-binding domain-like"/>
    <property type="match status" value="1"/>
</dbReference>
<reference evidence="2 3" key="1">
    <citation type="submission" date="2016-05" db="EMBL/GenBank/DDBJ databases">
        <title>Paenibacillus sp. 1ZS3-15 nov., isolated from the rhizosphere soil.</title>
        <authorList>
            <person name="Zhang X.X."/>
            <person name="Zhang J."/>
        </authorList>
    </citation>
    <scope>NUCLEOTIDE SEQUENCE [LARGE SCALE GENOMIC DNA]</scope>
    <source>
        <strain evidence="2 3">1ZS3-15</strain>
    </source>
</reference>
<evidence type="ECO:0000313" key="2">
    <source>
        <dbReference type="EMBL" id="OAS22042.1"/>
    </source>
</evidence>
<keyword evidence="1" id="KW-0472">Membrane</keyword>
<feature type="transmembrane region" description="Helical" evidence="1">
    <location>
        <begin position="7"/>
        <end position="28"/>
    </location>
</feature>
<accession>A0A198ALC5</accession>
<comment type="caution">
    <text evidence="2">The sequence shown here is derived from an EMBL/GenBank/DDBJ whole genome shotgun (WGS) entry which is preliminary data.</text>
</comment>
<keyword evidence="1" id="KW-0812">Transmembrane</keyword>
<sequence>MKFTKRIIVVVTVLVLTIVGAVVLYASVGADSSQTSIATVNGSVITMQEFKRELEKQRTPVIDYFYRSKGVAYGRNFWKMEYQGENPEETAKKRALDEITRLKIELELAERQGLIQGTSYEDLLHKMDRENKRRLAAVQAREPIYGPVQLDESTFMNDYISKLRMQLKERLSENELNVTEEDLKRHYELLKDTLFTVEDRIRFQKVSVSYREDEQGNVNDSKKQAIQKRMEDIKLLLDQGEEMGSVISNLQDEKDPFVVRFTEENLNKDTAGTYFKSQAILYSVLTHHMSINQVSSVFDETMQGEYVLVKVVDREIGGYQSYEESRRNVWRSYVDTVYGDYLDTCMREAKVKIDASAYKKIHMD</sequence>
<name>A0A198ALC5_9BACL</name>
<dbReference type="RefSeq" id="WP_068662182.1">
    <property type="nucleotide sequence ID" value="NZ_LYPB01000046.1"/>
</dbReference>
<keyword evidence="1" id="KW-1133">Transmembrane helix</keyword>
<evidence type="ECO:0000256" key="1">
    <source>
        <dbReference type="SAM" id="Phobius"/>
    </source>
</evidence>
<dbReference type="AlphaFoldDB" id="A0A198ALC5"/>
<dbReference type="InterPro" id="IPR027304">
    <property type="entry name" value="Trigger_fact/SurA_dom_sf"/>
</dbReference>
<dbReference type="OrthoDB" id="4229635at2"/>
<dbReference type="EMBL" id="LYPB01000046">
    <property type="protein sequence ID" value="OAS22042.1"/>
    <property type="molecule type" value="Genomic_DNA"/>
</dbReference>
<keyword evidence="3" id="KW-1185">Reference proteome</keyword>